<keyword evidence="1" id="KW-1133">Transmembrane helix</keyword>
<evidence type="ECO:0000256" key="1">
    <source>
        <dbReference type="SAM" id="Phobius"/>
    </source>
</evidence>
<keyword evidence="3" id="KW-1185">Reference proteome</keyword>
<keyword evidence="1" id="KW-0472">Membrane</keyword>
<organism evidence="2 3">
    <name type="scientific">Reticulomyxa filosa</name>
    <dbReference type="NCBI Taxonomy" id="46433"/>
    <lineage>
        <taxon>Eukaryota</taxon>
        <taxon>Sar</taxon>
        <taxon>Rhizaria</taxon>
        <taxon>Retaria</taxon>
        <taxon>Foraminifera</taxon>
        <taxon>Monothalamids</taxon>
        <taxon>Reticulomyxidae</taxon>
        <taxon>Reticulomyxa</taxon>
    </lineage>
</organism>
<feature type="transmembrane region" description="Helical" evidence="1">
    <location>
        <begin position="12"/>
        <end position="29"/>
    </location>
</feature>
<gene>
    <name evidence="2" type="ORF">RFI_07395</name>
</gene>
<sequence length="132" mass="15463">MVDKDSNKDSNRITLLLFITYFYGNISVFDLNTFQRIGYDYLPVKEISYHCFVSNSETGQGQGMTKTNKKIHEMLLFCEKKGLSIECDEDNNTFQFRQLPLCNNTAPFKYYAYVCINDLILFFGGYVYKYLI</sequence>
<reference evidence="2 3" key="1">
    <citation type="journal article" date="2013" name="Curr. Biol.">
        <title>The Genome of the Foraminiferan Reticulomyxa filosa.</title>
        <authorList>
            <person name="Glockner G."/>
            <person name="Hulsmann N."/>
            <person name="Schleicher M."/>
            <person name="Noegel A.A."/>
            <person name="Eichinger L."/>
            <person name="Gallinger C."/>
            <person name="Pawlowski J."/>
            <person name="Sierra R."/>
            <person name="Euteneuer U."/>
            <person name="Pillet L."/>
            <person name="Moustafa A."/>
            <person name="Platzer M."/>
            <person name="Groth M."/>
            <person name="Szafranski K."/>
            <person name="Schliwa M."/>
        </authorList>
    </citation>
    <scope>NUCLEOTIDE SEQUENCE [LARGE SCALE GENOMIC DNA]</scope>
</reference>
<keyword evidence="1" id="KW-0812">Transmembrane</keyword>
<dbReference type="Proteomes" id="UP000023152">
    <property type="component" value="Unassembled WGS sequence"/>
</dbReference>
<protein>
    <submittedName>
        <fullName evidence="2">Uncharacterized protein</fullName>
    </submittedName>
</protein>
<accession>X6NV08</accession>
<name>X6NV08_RETFI</name>
<dbReference type="EMBL" id="ASPP01005876">
    <property type="protein sequence ID" value="ETO29728.1"/>
    <property type="molecule type" value="Genomic_DNA"/>
</dbReference>
<evidence type="ECO:0000313" key="2">
    <source>
        <dbReference type="EMBL" id="ETO29728.1"/>
    </source>
</evidence>
<feature type="transmembrane region" description="Helical" evidence="1">
    <location>
        <begin position="110"/>
        <end position="128"/>
    </location>
</feature>
<dbReference type="AlphaFoldDB" id="X6NV08"/>
<comment type="caution">
    <text evidence="2">The sequence shown here is derived from an EMBL/GenBank/DDBJ whole genome shotgun (WGS) entry which is preliminary data.</text>
</comment>
<proteinExistence type="predicted"/>
<evidence type="ECO:0000313" key="3">
    <source>
        <dbReference type="Proteomes" id="UP000023152"/>
    </source>
</evidence>